<comment type="subcellular location">
    <subcellularLocation>
        <location evidence="1">Nucleus</location>
    </subcellularLocation>
</comment>
<evidence type="ECO:0000256" key="1">
    <source>
        <dbReference type="ARBA" id="ARBA00004123"/>
    </source>
</evidence>
<dbReference type="EMBL" id="MLFT02000006">
    <property type="protein sequence ID" value="PHT44703.1"/>
    <property type="molecule type" value="Genomic_DNA"/>
</dbReference>
<keyword evidence="5" id="KW-0804">Transcription</keyword>
<dbReference type="Gene3D" id="2.40.330.10">
    <property type="entry name" value="DNA-binding pseudobarrel domain"/>
    <property type="match status" value="2"/>
</dbReference>
<dbReference type="STRING" id="33114.A0A2G2WHJ8"/>
<dbReference type="InterPro" id="IPR039218">
    <property type="entry name" value="REM_fam"/>
</dbReference>
<keyword evidence="8" id="KW-0418">Kinase</keyword>
<accession>A0A2G2WHJ8</accession>
<feature type="domain" description="TF-B3" evidence="7">
    <location>
        <begin position="7"/>
        <end position="96"/>
    </location>
</feature>
<keyword evidence="3" id="KW-0805">Transcription regulation</keyword>
<dbReference type="InterPro" id="IPR029071">
    <property type="entry name" value="Ubiquitin-like_domsf"/>
</dbReference>
<dbReference type="InterPro" id="IPR000719">
    <property type="entry name" value="Prot_kinase_dom"/>
</dbReference>
<dbReference type="Proteomes" id="UP000224567">
    <property type="component" value="Unassembled WGS sequence"/>
</dbReference>
<dbReference type="Pfam" id="PF00789">
    <property type="entry name" value="UBX"/>
    <property type="match status" value="1"/>
</dbReference>
<dbReference type="Gene3D" id="1.10.510.10">
    <property type="entry name" value="Transferase(Phosphotransferase) domain 1"/>
    <property type="match status" value="1"/>
</dbReference>
<dbReference type="SUPFAM" id="SSF56112">
    <property type="entry name" value="Protein kinase-like (PK-like)"/>
    <property type="match status" value="1"/>
</dbReference>
<dbReference type="AlphaFoldDB" id="A0A2G2WHJ8"/>
<sequence>MEIPPKKPHFFKPILPGFKNGLKVPIGFLKYLKGHGHVEHVVLKRAGKKWLVKLNGRLFEDGWEKFAEEHDLQLGNMLIFRHEGDMDFHVSIFDSTHCDTEYAEYLQEKKIGNFFHDVSNFLCISIMNVEHPNLQIDYLDTSKIYVSRQHHVHEAYRSHFVCTMKSYNLAKSFLCVPRPFAQLNGLRNRRCTIMINDEQRSWTFSLYSLGNITYIGGGWRNFCVANCLKEGDRLMFEIVINGEKPMLKFRGKFFPLEVCISPANPSCYAKTHSMVFPNVEVVTNMPHFICTMKSYYLSKNFLICEETHHFRPKERKLILMLLQEFPIKLLLSQVQKIVPTYETFLEVILANIWLEDDCEAVVGEFGLAKLLDHRHSHVTTAVRGTVGHIASEYLSTGQSSDKTDVFGFGILLLELISGQRALEFGKAANQKGAMLDWVPVGRSTLGRIMNVIGEAIDERGPINCNSILRRREPSFSSTDKIQAIFKHVDSLGLPGVGNYSLISNFPRKVYGVDKMGVTLKEATLPQQLCKTLHHHVKHNFMKS</sequence>
<dbReference type="OrthoDB" id="1109907at2759"/>
<evidence type="ECO:0000256" key="6">
    <source>
        <dbReference type="ARBA" id="ARBA00023242"/>
    </source>
</evidence>
<evidence type="ECO:0000256" key="4">
    <source>
        <dbReference type="ARBA" id="ARBA00023125"/>
    </source>
</evidence>
<keyword evidence="4" id="KW-0238">DNA-binding</keyword>
<dbReference type="GO" id="GO:0005524">
    <property type="term" value="F:ATP binding"/>
    <property type="evidence" value="ECO:0007669"/>
    <property type="project" value="InterPro"/>
</dbReference>
<dbReference type="InterPro" id="IPR015300">
    <property type="entry name" value="DNA-bd_pseudobarrel_sf"/>
</dbReference>
<evidence type="ECO:0000256" key="3">
    <source>
        <dbReference type="ARBA" id="ARBA00023015"/>
    </source>
</evidence>
<dbReference type="GO" id="GO:0003677">
    <property type="term" value="F:DNA binding"/>
    <property type="evidence" value="ECO:0007669"/>
    <property type="project" value="UniProtKB-KW"/>
</dbReference>
<dbReference type="GO" id="GO:0005634">
    <property type="term" value="C:nucleus"/>
    <property type="evidence" value="ECO:0007669"/>
    <property type="project" value="UniProtKB-SubCell"/>
</dbReference>
<evidence type="ECO:0000313" key="8">
    <source>
        <dbReference type="EMBL" id="PHT44703.1"/>
    </source>
</evidence>
<dbReference type="GO" id="GO:0004672">
    <property type="term" value="F:protein kinase activity"/>
    <property type="evidence" value="ECO:0007669"/>
    <property type="project" value="InterPro"/>
</dbReference>
<name>A0A2G2WHJ8_CAPBA</name>
<gene>
    <name evidence="8" type="ORF">CQW23_13861</name>
</gene>
<dbReference type="PROSITE" id="PS50863">
    <property type="entry name" value="B3"/>
    <property type="match status" value="2"/>
</dbReference>
<evidence type="ECO:0000259" key="7">
    <source>
        <dbReference type="PROSITE" id="PS50863"/>
    </source>
</evidence>
<dbReference type="SMART" id="SM01019">
    <property type="entry name" value="B3"/>
    <property type="match status" value="2"/>
</dbReference>
<organism evidence="8 9">
    <name type="scientific">Capsicum baccatum</name>
    <name type="common">Peruvian pepper</name>
    <dbReference type="NCBI Taxonomy" id="33114"/>
    <lineage>
        <taxon>Eukaryota</taxon>
        <taxon>Viridiplantae</taxon>
        <taxon>Streptophyta</taxon>
        <taxon>Embryophyta</taxon>
        <taxon>Tracheophyta</taxon>
        <taxon>Spermatophyta</taxon>
        <taxon>Magnoliopsida</taxon>
        <taxon>eudicotyledons</taxon>
        <taxon>Gunneridae</taxon>
        <taxon>Pentapetalae</taxon>
        <taxon>asterids</taxon>
        <taxon>lamiids</taxon>
        <taxon>Solanales</taxon>
        <taxon>Solanaceae</taxon>
        <taxon>Solanoideae</taxon>
        <taxon>Capsiceae</taxon>
        <taxon>Capsicum</taxon>
    </lineage>
</organism>
<dbReference type="Pfam" id="PF00069">
    <property type="entry name" value="Pkinase"/>
    <property type="match status" value="1"/>
</dbReference>
<keyword evidence="2" id="KW-0833">Ubl conjugation pathway</keyword>
<reference evidence="8 9" key="1">
    <citation type="journal article" date="2017" name="Genome Biol.">
        <title>New reference genome sequences of hot pepper reveal the massive evolution of plant disease-resistance genes by retroduplication.</title>
        <authorList>
            <person name="Kim S."/>
            <person name="Park J."/>
            <person name="Yeom S.I."/>
            <person name="Kim Y.M."/>
            <person name="Seo E."/>
            <person name="Kim K.T."/>
            <person name="Kim M.S."/>
            <person name="Lee J.M."/>
            <person name="Cheong K."/>
            <person name="Shin H.S."/>
            <person name="Kim S.B."/>
            <person name="Han K."/>
            <person name="Lee J."/>
            <person name="Park M."/>
            <person name="Lee H.A."/>
            <person name="Lee H.Y."/>
            <person name="Lee Y."/>
            <person name="Oh S."/>
            <person name="Lee J.H."/>
            <person name="Choi E."/>
            <person name="Choi E."/>
            <person name="Lee S.E."/>
            <person name="Jeon J."/>
            <person name="Kim H."/>
            <person name="Choi G."/>
            <person name="Song H."/>
            <person name="Lee J."/>
            <person name="Lee S.C."/>
            <person name="Kwon J.K."/>
            <person name="Lee H.Y."/>
            <person name="Koo N."/>
            <person name="Hong Y."/>
            <person name="Kim R.W."/>
            <person name="Kang W.H."/>
            <person name="Huh J.H."/>
            <person name="Kang B.C."/>
            <person name="Yang T.J."/>
            <person name="Lee Y.H."/>
            <person name="Bennetzen J.L."/>
            <person name="Choi D."/>
        </authorList>
    </citation>
    <scope>NUCLEOTIDE SEQUENCE [LARGE SCALE GENOMIC DNA]</scope>
    <source>
        <strain evidence="9">cv. PBC81</strain>
    </source>
</reference>
<keyword evidence="8" id="KW-0808">Transferase</keyword>
<proteinExistence type="predicted"/>
<dbReference type="InterPro" id="IPR001012">
    <property type="entry name" value="UBX_dom"/>
</dbReference>
<dbReference type="PANTHER" id="PTHR31674">
    <property type="entry name" value="B3 DOMAIN-CONTAINING PROTEIN REM-LIKE 3-RELATED"/>
    <property type="match status" value="1"/>
</dbReference>
<dbReference type="InterPro" id="IPR011009">
    <property type="entry name" value="Kinase-like_dom_sf"/>
</dbReference>
<protein>
    <submittedName>
        <fullName evidence="8">Protein NSP-INTERACTING KINASE 1</fullName>
    </submittedName>
</protein>
<dbReference type="SUPFAM" id="SSF101936">
    <property type="entry name" value="DNA-binding pseudobarrel domain"/>
    <property type="match status" value="2"/>
</dbReference>
<dbReference type="Gene3D" id="3.10.20.90">
    <property type="entry name" value="Phosphatidylinositol 3-kinase Catalytic Subunit, Chain A, domain 1"/>
    <property type="match status" value="1"/>
</dbReference>
<evidence type="ECO:0000256" key="5">
    <source>
        <dbReference type="ARBA" id="ARBA00023163"/>
    </source>
</evidence>
<keyword evidence="9" id="KW-1185">Reference proteome</keyword>
<dbReference type="InterPro" id="IPR003340">
    <property type="entry name" value="B3_DNA-bd"/>
</dbReference>
<dbReference type="PANTHER" id="PTHR31674:SF78">
    <property type="entry name" value="TF-B3 DOMAIN-CONTAINING PROTEIN"/>
    <property type="match status" value="1"/>
</dbReference>
<reference evidence="9" key="2">
    <citation type="journal article" date="2017" name="J. Anim. Genet.">
        <title>Multiple reference genome sequences of hot pepper reveal the massive evolution of plant disease resistance genes by retroduplication.</title>
        <authorList>
            <person name="Kim S."/>
            <person name="Park J."/>
            <person name="Yeom S.-I."/>
            <person name="Kim Y.-M."/>
            <person name="Seo E."/>
            <person name="Kim K.-T."/>
            <person name="Kim M.-S."/>
            <person name="Lee J.M."/>
            <person name="Cheong K."/>
            <person name="Shin H.-S."/>
            <person name="Kim S.-B."/>
            <person name="Han K."/>
            <person name="Lee J."/>
            <person name="Park M."/>
            <person name="Lee H.-A."/>
            <person name="Lee H.-Y."/>
            <person name="Lee Y."/>
            <person name="Oh S."/>
            <person name="Lee J.H."/>
            <person name="Choi E."/>
            <person name="Choi E."/>
            <person name="Lee S.E."/>
            <person name="Jeon J."/>
            <person name="Kim H."/>
            <person name="Choi G."/>
            <person name="Song H."/>
            <person name="Lee J."/>
            <person name="Lee S.-C."/>
            <person name="Kwon J.-K."/>
            <person name="Lee H.-Y."/>
            <person name="Koo N."/>
            <person name="Hong Y."/>
            <person name="Kim R.W."/>
            <person name="Kang W.-H."/>
            <person name="Huh J.H."/>
            <person name="Kang B.-C."/>
            <person name="Yang T.-J."/>
            <person name="Lee Y.-H."/>
            <person name="Bennetzen J.L."/>
            <person name="Choi D."/>
        </authorList>
    </citation>
    <scope>NUCLEOTIDE SEQUENCE [LARGE SCALE GENOMIC DNA]</scope>
    <source>
        <strain evidence="9">cv. PBC81</strain>
    </source>
</reference>
<dbReference type="CDD" id="cd10017">
    <property type="entry name" value="B3_DNA"/>
    <property type="match status" value="2"/>
</dbReference>
<keyword evidence="6" id="KW-0539">Nucleus</keyword>
<feature type="domain" description="TF-B3" evidence="7">
    <location>
        <begin position="159"/>
        <end position="252"/>
    </location>
</feature>
<dbReference type="CDD" id="cd01767">
    <property type="entry name" value="UBX"/>
    <property type="match status" value="1"/>
</dbReference>
<evidence type="ECO:0000256" key="2">
    <source>
        <dbReference type="ARBA" id="ARBA00022786"/>
    </source>
</evidence>
<evidence type="ECO:0000313" key="9">
    <source>
        <dbReference type="Proteomes" id="UP000224567"/>
    </source>
</evidence>
<dbReference type="SUPFAM" id="SSF54236">
    <property type="entry name" value="Ubiquitin-like"/>
    <property type="match status" value="1"/>
</dbReference>
<dbReference type="Pfam" id="PF02362">
    <property type="entry name" value="B3"/>
    <property type="match status" value="2"/>
</dbReference>
<comment type="caution">
    <text evidence="8">The sequence shown here is derived from an EMBL/GenBank/DDBJ whole genome shotgun (WGS) entry which is preliminary data.</text>
</comment>